<dbReference type="HOGENOM" id="CLU_3188196_0_0_5"/>
<reference evidence="1 2" key="1">
    <citation type="submission" date="2012-02" db="EMBL/GenBank/DDBJ databases">
        <title>Improved High-Quality Draft Sequence of Rhizobium leguminosarum bv. trifolii WSM2297.</title>
        <authorList>
            <consortium name="US DOE Joint Genome Institute"/>
            <person name="Lucas S."/>
            <person name="Han J."/>
            <person name="Lapidus A."/>
            <person name="Cheng J.-F."/>
            <person name="Goodwin L."/>
            <person name="Pitluck S."/>
            <person name="Peters L."/>
            <person name="Ovchinnikova G."/>
            <person name="Zhang X."/>
            <person name="Detter J.C."/>
            <person name="Han C."/>
            <person name="Tapia R."/>
            <person name="Land M."/>
            <person name="Hauser L."/>
            <person name="Kyrpides N."/>
            <person name="Ivanova N."/>
            <person name="Pagani I."/>
            <person name="Brau L."/>
            <person name="Yates R."/>
            <person name="O'Hara G."/>
            <person name="Rui T."/>
            <person name="Howieson J."/>
            <person name="Reeve W."/>
            <person name="Woyke T."/>
        </authorList>
    </citation>
    <scope>NUCLEOTIDE SEQUENCE [LARGE SCALE GENOMIC DNA]</scope>
    <source>
        <strain evidence="1 2">WSM2297</strain>
    </source>
</reference>
<organism evidence="1 2">
    <name type="scientific">Rhizobium leguminosarum bv. trifolii WSM2297</name>
    <dbReference type="NCBI Taxonomy" id="754762"/>
    <lineage>
        <taxon>Bacteria</taxon>
        <taxon>Pseudomonadati</taxon>
        <taxon>Pseudomonadota</taxon>
        <taxon>Alphaproteobacteria</taxon>
        <taxon>Hyphomicrobiales</taxon>
        <taxon>Rhizobiaceae</taxon>
        <taxon>Rhizobium/Agrobacterium group</taxon>
        <taxon>Rhizobium</taxon>
    </lineage>
</organism>
<evidence type="ECO:0000313" key="1">
    <source>
        <dbReference type="EMBL" id="EJC83163.1"/>
    </source>
</evidence>
<proteinExistence type="predicted"/>
<sequence length="46" mass="4993">MPPRIGKVSEGIAEHIFCKPTTAHNALAETGTTARFYPNLDPLAVR</sequence>
<gene>
    <name evidence="1" type="ORF">Rleg4DRAFT_4903</name>
</gene>
<dbReference type="AlphaFoldDB" id="J0WD46"/>
<accession>J0WD46</accession>
<evidence type="ECO:0000313" key="2">
    <source>
        <dbReference type="Proteomes" id="UP000005732"/>
    </source>
</evidence>
<protein>
    <submittedName>
        <fullName evidence="1">Uncharacterized protein</fullName>
    </submittedName>
</protein>
<dbReference type="Proteomes" id="UP000005732">
    <property type="component" value="Unassembled WGS sequence"/>
</dbReference>
<dbReference type="EMBL" id="JH719394">
    <property type="protein sequence ID" value="EJC83163.1"/>
    <property type="molecule type" value="Genomic_DNA"/>
</dbReference>
<name>J0WD46_RHILT</name>